<dbReference type="GO" id="GO:0033819">
    <property type="term" value="F:lipoyl(octanoyl) transferase activity"/>
    <property type="evidence" value="ECO:0007669"/>
    <property type="project" value="UniProtKB-EC"/>
</dbReference>
<dbReference type="EC" id="2.3.1.181" evidence="5"/>
<comment type="caution">
    <text evidence="9">The sequence shown here is derived from an EMBL/GenBank/DDBJ whole genome shotgun (WGS) entry which is preliminary data.</text>
</comment>
<feature type="domain" description="BPL/LPL catalytic" evidence="8">
    <location>
        <begin position="31"/>
        <end position="185"/>
    </location>
</feature>
<dbReference type="AlphaFoldDB" id="A0A2T2WUK6"/>
<name>A0A2T2WUK6_9FIRM</name>
<comment type="catalytic activity">
    <reaction evidence="5">
        <text>octanoyl-[ACP] + L-lysyl-[protein] = N(6)-octanoyl-L-lysyl-[protein] + holo-[ACP] + H(+)</text>
        <dbReference type="Rhea" id="RHEA:17665"/>
        <dbReference type="Rhea" id="RHEA-COMP:9636"/>
        <dbReference type="Rhea" id="RHEA-COMP:9685"/>
        <dbReference type="Rhea" id="RHEA-COMP:9752"/>
        <dbReference type="Rhea" id="RHEA-COMP:9928"/>
        <dbReference type="ChEBI" id="CHEBI:15378"/>
        <dbReference type="ChEBI" id="CHEBI:29969"/>
        <dbReference type="ChEBI" id="CHEBI:64479"/>
        <dbReference type="ChEBI" id="CHEBI:78463"/>
        <dbReference type="ChEBI" id="CHEBI:78809"/>
        <dbReference type="EC" id="2.3.1.181"/>
    </reaction>
</comment>
<organism evidence="9 10">
    <name type="scientific">Sulfobacillus benefaciens</name>
    <dbReference type="NCBI Taxonomy" id="453960"/>
    <lineage>
        <taxon>Bacteria</taxon>
        <taxon>Bacillati</taxon>
        <taxon>Bacillota</taxon>
        <taxon>Clostridia</taxon>
        <taxon>Eubacteriales</taxon>
        <taxon>Clostridiales Family XVII. Incertae Sedis</taxon>
        <taxon>Sulfobacillus</taxon>
    </lineage>
</organism>
<gene>
    <name evidence="9" type="primary">lipB</name>
    <name evidence="9" type="ORF">C7B43_15645</name>
</gene>
<evidence type="ECO:0000256" key="3">
    <source>
        <dbReference type="ARBA" id="ARBA00023315"/>
    </source>
</evidence>
<evidence type="ECO:0000259" key="8">
    <source>
        <dbReference type="PROSITE" id="PS51733"/>
    </source>
</evidence>
<dbReference type="Gene3D" id="3.30.930.10">
    <property type="entry name" value="Bira Bifunctional Protein, Domain 2"/>
    <property type="match status" value="1"/>
</dbReference>
<dbReference type="InterPro" id="IPR004143">
    <property type="entry name" value="BPL_LPL_catalytic"/>
</dbReference>
<comment type="similarity">
    <text evidence="5">Belongs to the LipB family.</text>
</comment>
<feature type="active site" description="Acyl-thioester intermediate" evidence="6">
    <location>
        <position position="172"/>
    </location>
</feature>
<reference evidence="9 10" key="1">
    <citation type="journal article" date="2014" name="BMC Genomics">
        <title>Comparison of environmental and isolate Sulfobacillus genomes reveals diverse carbon, sulfur, nitrogen, and hydrogen metabolisms.</title>
        <authorList>
            <person name="Justice N.B."/>
            <person name="Norman A."/>
            <person name="Brown C.T."/>
            <person name="Singh A."/>
            <person name="Thomas B.C."/>
            <person name="Banfield J.F."/>
        </authorList>
    </citation>
    <scope>NUCLEOTIDE SEQUENCE [LARGE SCALE GENOMIC DNA]</scope>
    <source>
        <strain evidence="9">AMDSBA1</strain>
    </source>
</reference>
<dbReference type="SUPFAM" id="SSF55681">
    <property type="entry name" value="Class II aaRS and biotin synthetases"/>
    <property type="match status" value="1"/>
</dbReference>
<dbReference type="EMBL" id="PXYT01000047">
    <property type="protein sequence ID" value="PSR25910.1"/>
    <property type="molecule type" value="Genomic_DNA"/>
</dbReference>
<evidence type="ECO:0000313" key="9">
    <source>
        <dbReference type="EMBL" id="PSR25910.1"/>
    </source>
</evidence>
<comment type="pathway">
    <text evidence="1 5">Protein modification; protein lipoylation via endogenous pathway; protein N(6)-(lipoyl)lysine from octanoyl-[acyl-carrier-protein]: step 1/2.</text>
</comment>
<sequence length="185" mass="20789">MNSFAVIRLGRLDYRRAYTLQHAYRIRRAAGQIGDILLWVEHPDAITLGRGGGWEDLKVFPSPLKASDVDLVETDRGGRATYHGPGQFVVYPIIGSHPRDLHQVVEELEEVTIRVLDKVGIQEQRDRDYPGVWVGQDKIAAIGMASQDNVTYHELALNVTTDLRSFQWIVPCGIAHDAFGSQNRL</sequence>
<dbReference type="PROSITE" id="PS01313">
    <property type="entry name" value="LIPB"/>
    <property type="match status" value="1"/>
</dbReference>
<dbReference type="PIRSF" id="PIRSF016262">
    <property type="entry name" value="LPLase"/>
    <property type="match status" value="1"/>
</dbReference>
<dbReference type="GO" id="GO:0009249">
    <property type="term" value="P:protein lipoylation"/>
    <property type="evidence" value="ECO:0007669"/>
    <property type="project" value="InterPro"/>
</dbReference>
<protein>
    <recommendedName>
        <fullName evidence="5">Octanoyltransferase</fullName>
        <ecNumber evidence="5">2.3.1.181</ecNumber>
    </recommendedName>
</protein>
<comment type="function">
    <text evidence="4 5">Catalyzes the transfer of endogenously produced octanoic acid from octanoyl-acyl-carrier-protein onto the lipoyl domains of lipoate-dependent enzymes. Lipoyl-ACP can also act as a substrate although octanoyl-ACP is likely to be the physiological substrate.</text>
</comment>
<proteinExistence type="inferred from homology"/>
<dbReference type="CDD" id="cd16444">
    <property type="entry name" value="LipB"/>
    <property type="match status" value="1"/>
</dbReference>
<evidence type="ECO:0000256" key="6">
    <source>
        <dbReference type="PIRSR" id="PIRSR016262-1"/>
    </source>
</evidence>
<evidence type="ECO:0000256" key="2">
    <source>
        <dbReference type="ARBA" id="ARBA00022679"/>
    </source>
</evidence>
<dbReference type="Proteomes" id="UP000242699">
    <property type="component" value="Unassembled WGS sequence"/>
</dbReference>
<dbReference type="NCBIfam" id="TIGR00214">
    <property type="entry name" value="lipB"/>
    <property type="match status" value="1"/>
</dbReference>
<dbReference type="InterPro" id="IPR045864">
    <property type="entry name" value="aa-tRNA-synth_II/BPL/LPL"/>
</dbReference>
<evidence type="ECO:0000256" key="7">
    <source>
        <dbReference type="PIRSR" id="PIRSR016262-3"/>
    </source>
</evidence>
<evidence type="ECO:0000256" key="5">
    <source>
        <dbReference type="PIRNR" id="PIRNR016262"/>
    </source>
</evidence>
<dbReference type="PANTHER" id="PTHR10993:SF7">
    <property type="entry name" value="LIPOYLTRANSFERASE 2, MITOCHONDRIAL-RELATED"/>
    <property type="match status" value="1"/>
</dbReference>
<keyword evidence="2 5" id="KW-0808">Transferase</keyword>
<evidence type="ECO:0000256" key="4">
    <source>
        <dbReference type="ARBA" id="ARBA00024732"/>
    </source>
</evidence>
<evidence type="ECO:0000256" key="1">
    <source>
        <dbReference type="ARBA" id="ARBA00004821"/>
    </source>
</evidence>
<accession>A0A2T2WUK6</accession>
<dbReference type="InterPro" id="IPR000544">
    <property type="entry name" value="Octanoyltransferase"/>
</dbReference>
<dbReference type="PROSITE" id="PS51733">
    <property type="entry name" value="BPL_LPL_CATALYTIC"/>
    <property type="match status" value="1"/>
</dbReference>
<dbReference type="Pfam" id="PF21948">
    <property type="entry name" value="LplA-B_cat"/>
    <property type="match status" value="1"/>
</dbReference>
<dbReference type="InterPro" id="IPR020605">
    <property type="entry name" value="Octanoyltransferase_CS"/>
</dbReference>
<feature type="site" description="Lowers pKa of active site Cys" evidence="7">
    <location>
        <position position="138"/>
    </location>
</feature>
<dbReference type="UniPathway" id="UPA00538">
    <property type="reaction ID" value="UER00592"/>
</dbReference>
<keyword evidence="3 5" id="KW-0012">Acyltransferase</keyword>
<evidence type="ECO:0000313" key="10">
    <source>
        <dbReference type="Proteomes" id="UP000242699"/>
    </source>
</evidence>
<dbReference type="PANTHER" id="PTHR10993">
    <property type="entry name" value="OCTANOYLTRANSFERASE"/>
    <property type="match status" value="1"/>
</dbReference>